<dbReference type="AlphaFoldDB" id="A0A6C0K8N9"/>
<reference evidence="1" key="1">
    <citation type="journal article" date="2020" name="Nature">
        <title>Giant virus diversity and host interactions through global metagenomics.</title>
        <authorList>
            <person name="Schulz F."/>
            <person name="Roux S."/>
            <person name="Paez-Espino D."/>
            <person name="Jungbluth S."/>
            <person name="Walsh D.A."/>
            <person name="Denef V.J."/>
            <person name="McMahon K.D."/>
            <person name="Konstantinidis K.T."/>
            <person name="Eloe-Fadrosh E.A."/>
            <person name="Kyrpides N.C."/>
            <person name="Woyke T."/>
        </authorList>
    </citation>
    <scope>NUCLEOTIDE SEQUENCE</scope>
    <source>
        <strain evidence="1">GVMAG-S-1102113-118</strain>
    </source>
</reference>
<name>A0A6C0K8N9_9ZZZZ</name>
<organism evidence="1">
    <name type="scientific">viral metagenome</name>
    <dbReference type="NCBI Taxonomy" id="1070528"/>
    <lineage>
        <taxon>unclassified sequences</taxon>
        <taxon>metagenomes</taxon>
        <taxon>organismal metagenomes</taxon>
    </lineage>
</organism>
<protein>
    <submittedName>
        <fullName evidence="1">Uncharacterized protein</fullName>
    </submittedName>
</protein>
<sequence length="151" mass="17519">MEKVRSFNTLYGELIDILVRQFPHITKLQEFGGIYRLLVKANPRGPMQYFIKNVSKYAENIFNEDVDFFLGNAKINSNVSKLVTDSGLNELWGNLDKESQKNIWRYLQGLIKLGYSSYGIRGKERIVEHQRHIQESNTPVLQYLESVYGAN</sequence>
<evidence type="ECO:0000313" key="1">
    <source>
        <dbReference type="EMBL" id="QHU14402.1"/>
    </source>
</evidence>
<proteinExistence type="predicted"/>
<accession>A0A6C0K8N9</accession>
<dbReference type="EMBL" id="MN740840">
    <property type="protein sequence ID" value="QHU14402.1"/>
    <property type="molecule type" value="Genomic_DNA"/>
</dbReference>